<evidence type="ECO:0000259" key="1">
    <source>
        <dbReference type="Pfam" id="PF23343"/>
    </source>
</evidence>
<organism evidence="2">
    <name type="scientific">Siphoviridae sp. ctVFN1</name>
    <dbReference type="NCBI Taxonomy" id="2827575"/>
    <lineage>
        <taxon>Viruses</taxon>
        <taxon>Duplodnaviria</taxon>
        <taxon>Heunggongvirae</taxon>
        <taxon>Uroviricota</taxon>
        <taxon>Caudoviricetes</taxon>
    </lineage>
</organism>
<proteinExistence type="predicted"/>
<accession>A0A8S5LMB1</accession>
<evidence type="ECO:0000313" key="2">
    <source>
        <dbReference type="EMBL" id="DAD70984.1"/>
    </source>
</evidence>
<dbReference type="InterPro" id="IPR056906">
    <property type="entry name" value="ORF2/G2P_dom"/>
</dbReference>
<dbReference type="Pfam" id="PF23343">
    <property type="entry name" value="REP_ORF2-G2P"/>
    <property type="match status" value="1"/>
</dbReference>
<protein>
    <submittedName>
        <fullName evidence="2">Replication associated protein</fullName>
    </submittedName>
</protein>
<sequence>MCLSPITIQSNARYYLPHLSSAQNVVPCGRCASCRDARKSTWEDRLCLEVAEWYKNGGIGLMLTFTYNNACLPHFEREGISVPCFSSSDVLAFLDRVKTRSRRAFGNDFYRHFVCSEYGKNTQRPHYHTIFLIRDEKRYKEFVEMCRECWCWLYERDKNGHYKPSCSLGFMFPKLGKFGVYVDDKGRNKDPRFRSQKAGAKYVCKYICKDLAYMINDDVTYFYEKYPEFRNCCPKSYKSNNIGFAPVARIVANGTQKDIEDLITKGVWSPLQQKYVKLWDSAVNRLMYDNIHFDLYSIKTRKKVYERVLSNFGAKWLWFNFKQRVERVTQKIYERMLLLSHGKLKFKSDFTPNKFGLSSLFIRSDFKKQALWHCLLKQFSPTQLKMFYYKFGDNKANFWNVDFWENVYYLRHDNIALSDILLTSSMFPDVPIISDKLTFEELNYYKDFEENYCRLSRVLEEYNLHHYSKRGEAIEKAKHIQGAYGYDEKLC</sequence>
<reference evidence="2" key="1">
    <citation type="journal article" date="2021" name="Proc. Natl. Acad. Sci. U.S.A.">
        <title>A Catalog of Tens of Thousands of Viruses from Human Metagenomes Reveals Hidden Associations with Chronic Diseases.</title>
        <authorList>
            <person name="Tisza M.J."/>
            <person name="Buck C.B."/>
        </authorList>
    </citation>
    <scope>NUCLEOTIDE SEQUENCE</scope>
    <source>
        <strain evidence="2">CtVFN1</strain>
    </source>
</reference>
<name>A0A8S5LMB1_9CAUD</name>
<dbReference type="EMBL" id="BK015874">
    <property type="protein sequence ID" value="DAD70984.1"/>
    <property type="molecule type" value="Genomic_DNA"/>
</dbReference>
<feature type="domain" description="Replication-associated protein ORF2/G2P" evidence="1">
    <location>
        <begin position="61"/>
        <end position="210"/>
    </location>
</feature>